<keyword evidence="2" id="KW-1185">Reference proteome</keyword>
<dbReference type="EMBL" id="MRCG01000025">
    <property type="protein sequence ID" value="OKH44189.1"/>
    <property type="molecule type" value="Genomic_DNA"/>
</dbReference>
<dbReference type="OrthoDB" id="582968at2"/>
<organism evidence="1 2">
    <name type="scientific">Phormidium tenue NIES-30</name>
    <dbReference type="NCBI Taxonomy" id="549789"/>
    <lineage>
        <taxon>Bacteria</taxon>
        <taxon>Bacillati</taxon>
        <taxon>Cyanobacteriota</taxon>
        <taxon>Cyanophyceae</taxon>
        <taxon>Oscillatoriophycideae</taxon>
        <taxon>Oscillatoriales</taxon>
        <taxon>Oscillatoriaceae</taxon>
        <taxon>Phormidium</taxon>
    </lineage>
</organism>
<dbReference type="AlphaFoldDB" id="A0A1U7IZ96"/>
<comment type="caution">
    <text evidence="1">The sequence shown here is derived from an EMBL/GenBank/DDBJ whole genome shotgun (WGS) entry which is preliminary data.</text>
</comment>
<protein>
    <submittedName>
        <fullName evidence="1">Uncharacterized protein</fullName>
    </submittedName>
</protein>
<dbReference type="Proteomes" id="UP000185557">
    <property type="component" value="Unassembled WGS sequence"/>
</dbReference>
<gene>
    <name evidence="1" type="ORF">NIES30_23095</name>
</gene>
<dbReference type="RefSeq" id="WP_073610810.1">
    <property type="nucleotide sequence ID" value="NZ_MRCG01000025.1"/>
</dbReference>
<reference evidence="1 2" key="1">
    <citation type="submission" date="2016-11" db="EMBL/GenBank/DDBJ databases">
        <title>Draft Genome Sequences of Nine Cyanobacterial Strains from Diverse Habitats.</title>
        <authorList>
            <person name="Zhu T."/>
            <person name="Hou S."/>
            <person name="Lu X."/>
            <person name="Hess W.R."/>
        </authorList>
    </citation>
    <scope>NUCLEOTIDE SEQUENCE [LARGE SCALE GENOMIC DNA]</scope>
    <source>
        <strain evidence="1 2">NIES-30</strain>
    </source>
</reference>
<evidence type="ECO:0000313" key="2">
    <source>
        <dbReference type="Proteomes" id="UP000185557"/>
    </source>
</evidence>
<evidence type="ECO:0000313" key="1">
    <source>
        <dbReference type="EMBL" id="OKH44189.1"/>
    </source>
</evidence>
<accession>A0A1U7IZ96</accession>
<proteinExistence type="predicted"/>
<name>A0A1U7IZ96_9CYAN</name>
<sequence>MEICPANGDPIIASVLITLIALKESSLVSALMSISLSFATEEAASRFVKDIEFRGCSRSTSQSNNVLAIPDYDGSENAASAIYHAVSAYKDSLISVNKLNISPYWEDAADNSVKDIEEYIKRHFGSDAVTVK</sequence>